<dbReference type="GO" id="GO:0000978">
    <property type="term" value="F:RNA polymerase II cis-regulatory region sequence-specific DNA binding"/>
    <property type="evidence" value="ECO:0007669"/>
    <property type="project" value="TreeGrafter"/>
</dbReference>
<evidence type="ECO:0000313" key="9">
    <source>
        <dbReference type="Proteomes" id="UP001215712"/>
    </source>
</evidence>
<dbReference type="PANTHER" id="PTHR47424">
    <property type="entry name" value="REGULATORY PROTEIN GAL4"/>
    <property type="match status" value="1"/>
</dbReference>
<feature type="region of interest" description="Disordered" evidence="6">
    <location>
        <begin position="1"/>
        <end position="24"/>
    </location>
</feature>
<evidence type="ECO:0000313" key="8">
    <source>
        <dbReference type="EMBL" id="KAJ5703299.1"/>
    </source>
</evidence>
<dbReference type="EMBL" id="JAQJAN010000023">
    <property type="protein sequence ID" value="KAJ5703299.1"/>
    <property type="molecule type" value="Genomic_DNA"/>
</dbReference>
<dbReference type="GO" id="GO:0000981">
    <property type="term" value="F:DNA-binding transcription factor activity, RNA polymerase II-specific"/>
    <property type="evidence" value="ECO:0007669"/>
    <property type="project" value="InterPro"/>
</dbReference>
<organism evidence="8 9">
    <name type="scientific">Penicillium malachiteum</name>
    <dbReference type="NCBI Taxonomy" id="1324776"/>
    <lineage>
        <taxon>Eukaryota</taxon>
        <taxon>Fungi</taxon>
        <taxon>Dikarya</taxon>
        <taxon>Ascomycota</taxon>
        <taxon>Pezizomycotina</taxon>
        <taxon>Eurotiomycetes</taxon>
        <taxon>Eurotiomycetidae</taxon>
        <taxon>Eurotiales</taxon>
        <taxon>Aspergillaceae</taxon>
        <taxon>Penicillium</taxon>
    </lineage>
</organism>
<accession>A0AAD6HAC5</accession>
<dbReference type="PROSITE" id="PS00463">
    <property type="entry name" value="ZN2_CY6_FUNGAL_1"/>
    <property type="match status" value="1"/>
</dbReference>
<keyword evidence="5" id="KW-0539">Nucleus</keyword>
<evidence type="ECO:0000256" key="5">
    <source>
        <dbReference type="ARBA" id="ARBA00023242"/>
    </source>
</evidence>
<reference evidence="8" key="1">
    <citation type="journal article" date="2023" name="IMA Fungus">
        <title>Comparative genomic study of the Penicillium genus elucidates a diverse pangenome and 15 lateral gene transfer events.</title>
        <authorList>
            <person name="Petersen C."/>
            <person name="Sorensen T."/>
            <person name="Nielsen M.R."/>
            <person name="Sondergaard T.E."/>
            <person name="Sorensen J.L."/>
            <person name="Fitzpatrick D.A."/>
            <person name="Frisvad J.C."/>
            <person name="Nielsen K.L."/>
        </authorList>
    </citation>
    <scope>NUCLEOTIDE SEQUENCE</scope>
    <source>
        <strain evidence="8">IBT 17514</strain>
    </source>
</reference>
<evidence type="ECO:0000256" key="4">
    <source>
        <dbReference type="ARBA" id="ARBA00023163"/>
    </source>
</evidence>
<dbReference type="GO" id="GO:0000435">
    <property type="term" value="P:positive regulation of transcription from RNA polymerase II promoter by galactose"/>
    <property type="evidence" value="ECO:0007669"/>
    <property type="project" value="TreeGrafter"/>
</dbReference>
<dbReference type="InterPro" id="IPR051127">
    <property type="entry name" value="Fungal_SecMet_Regulators"/>
</dbReference>
<dbReference type="Gene3D" id="4.10.240.10">
    <property type="entry name" value="Zn(2)-C6 fungal-type DNA-binding domain"/>
    <property type="match status" value="1"/>
</dbReference>
<dbReference type="AlphaFoldDB" id="A0AAD6HAC5"/>
<dbReference type="InterPro" id="IPR001138">
    <property type="entry name" value="Zn2Cys6_DnaBD"/>
</dbReference>
<dbReference type="SMART" id="SM00906">
    <property type="entry name" value="Fungal_trans"/>
    <property type="match status" value="1"/>
</dbReference>
<keyword evidence="2" id="KW-0805">Transcription regulation</keyword>
<evidence type="ECO:0000256" key="6">
    <source>
        <dbReference type="SAM" id="MobiDB-lite"/>
    </source>
</evidence>
<dbReference type="SMART" id="SM00066">
    <property type="entry name" value="GAL4"/>
    <property type="match status" value="1"/>
</dbReference>
<dbReference type="InterPro" id="IPR036864">
    <property type="entry name" value="Zn2-C6_fun-type_DNA-bd_sf"/>
</dbReference>
<comment type="caution">
    <text evidence="8">The sequence shown here is derived from an EMBL/GenBank/DDBJ whole genome shotgun (WGS) entry which is preliminary data.</text>
</comment>
<dbReference type="PROSITE" id="PS50048">
    <property type="entry name" value="ZN2_CY6_FUNGAL_2"/>
    <property type="match status" value="1"/>
</dbReference>
<dbReference type="GO" id="GO:0005634">
    <property type="term" value="C:nucleus"/>
    <property type="evidence" value="ECO:0007669"/>
    <property type="project" value="TreeGrafter"/>
</dbReference>
<feature type="compositionally biased region" description="Acidic residues" evidence="6">
    <location>
        <begin position="1"/>
        <end position="10"/>
    </location>
</feature>
<dbReference type="CDD" id="cd00067">
    <property type="entry name" value="GAL4"/>
    <property type="match status" value="1"/>
</dbReference>
<proteinExistence type="predicted"/>
<dbReference type="Pfam" id="PF04082">
    <property type="entry name" value="Fungal_trans"/>
    <property type="match status" value="1"/>
</dbReference>
<keyword evidence="9" id="KW-1185">Reference proteome</keyword>
<feature type="compositionally biased region" description="Basic and acidic residues" evidence="6">
    <location>
        <begin position="111"/>
        <end position="123"/>
    </location>
</feature>
<dbReference type="Proteomes" id="UP001215712">
    <property type="component" value="Unassembled WGS sequence"/>
</dbReference>
<feature type="region of interest" description="Disordered" evidence="6">
    <location>
        <begin position="644"/>
        <end position="701"/>
    </location>
</feature>
<feature type="compositionally biased region" description="Basic and acidic residues" evidence="6">
    <location>
        <begin position="684"/>
        <end position="694"/>
    </location>
</feature>
<keyword evidence="1" id="KW-0479">Metal-binding</keyword>
<gene>
    <name evidence="8" type="ORF">N7493_011688</name>
</gene>
<dbReference type="SUPFAM" id="SSF57701">
    <property type="entry name" value="Zn2/Cys6 DNA-binding domain"/>
    <property type="match status" value="1"/>
</dbReference>
<dbReference type="InterPro" id="IPR007219">
    <property type="entry name" value="XnlR_reg_dom"/>
</dbReference>
<evidence type="ECO:0000256" key="1">
    <source>
        <dbReference type="ARBA" id="ARBA00022723"/>
    </source>
</evidence>
<name>A0AAD6HAC5_9EURO</name>
<evidence type="ECO:0000256" key="2">
    <source>
        <dbReference type="ARBA" id="ARBA00023015"/>
    </source>
</evidence>
<feature type="compositionally biased region" description="Polar residues" evidence="6">
    <location>
        <begin position="644"/>
        <end position="655"/>
    </location>
</feature>
<feature type="region of interest" description="Disordered" evidence="6">
    <location>
        <begin position="92"/>
        <end position="137"/>
    </location>
</feature>
<reference evidence="8" key="2">
    <citation type="submission" date="2023-01" db="EMBL/GenBank/DDBJ databases">
        <authorList>
            <person name="Petersen C."/>
        </authorList>
    </citation>
    <scope>NUCLEOTIDE SEQUENCE</scope>
    <source>
        <strain evidence="8">IBT 17514</strain>
    </source>
</reference>
<evidence type="ECO:0000256" key="3">
    <source>
        <dbReference type="ARBA" id="ARBA00023125"/>
    </source>
</evidence>
<dbReference type="Pfam" id="PF00172">
    <property type="entry name" value="Zn_clus"/>
    <property type="match status" value="1"/>
</dbReference>
<sequence>MRPESADEMEGGSSPPKKRAKRAKYVPKACDQCKKRKIKCDGDSPCGTCLAKGVECRSSGTDMRGRWRSLADRNESTRTSRDLASRLSRIEQRLSGMKTPEVRSQDVQQDSYHDVRDPEERRPSGIGPTGVSAKVPTFSGETSITHNMSVVENRLEQMGVQYPRLRSASPSYPFRSCLTPSPENRPGHRNESQRSFFRRVLDANGVVPDKQQWNELMQTFCEEVNILVPFLHLPSLWKLYEDVWDTSLGDQIDSREKSGTKRVQLAHMLLCLANGRCVESSRSEHDEGRYSVGWSLYNAARDIFGDLLDGFRQCTDQIFVLQTYLLMVVYLFRLDAHGSAEKVIALSISHAHHIGLQRDRVVSSMNPFQAELSRRLWWCLYLMDRRLAIETGRPFLIQDVNVDVGLPRNVSDDWLTRAQSMNEANMGDLELPEPEITSVPYLIAMTSYSRVVGKVWEALYGAATSESTPSPLLNEYLEHLITQSQRGIQKEFVYDPHHPSETGAGDLCWWQVKQRSIMRIRWSSLYLLVRKPMLQKAWTPDQPAPEAIKNEVICMRLAQSIFDDFNSMPEQHPKHTFPFLHYITNATIIALGLIIRQPSFKSEYGELTLRAARSLWEHCRKTWVSGKMVRIVWKLNQMADATINSPGDRFSSQNRNLEESATRPTLITSDSGSVSATVASVENQSDRENSKSKETAIVCNQ</sequence>
<protein>
    <recommendedName>
        <fullName evidence="7">Zn(2)-C6 fungal-type domain-containing protein</fullName>
    </recommendedName>
</protein>
<dbReference type="GO" id="GO:0006351">
    <property type="term" value="P:DNA-templated transcription"/>
    <property type="evidence" value="ECO:0007669"/>
    <property type="project" value="InterPro"/>
</dbReference>
<evidence type="ECO:0000259" key="7">
    <source>
        <dbReference type="PROSITE" id="PS50048"/>
    </source>
</evidence>
<feature type="domain" description="Zn(2)-C6 fungal-type" evidence="7">
    <location>
        <begin position="29"/>
        <end position="58"/>
    </location>
</feature>
<dbReference type="CDD" id="cd12148">
    <property type="entry name" value="fungal_TF_MHR"/>
    <property type="match status" value="1"/>
</dbReference>
<dbReference type="PANTHER" id="PTHR47424:SF12">
    <property type="entry name" value="TRANSCRIPTION FACTOR ASQA"/>
    <property type="match status" value="1"/>
</dbReference>
<keyword evidence="3" id="KW-0238">DNA-binding</keyword>
<keyword evidence="4" id="KW-0804">Transcription</keyword>
<dbReference type="GO" id="GO:0008270">
    <property type="term" value="F:zinc ion binding"/>
    <property type="evidence" value="ECO:0007669"/>
    <property type="project" value="InterPro"/>
</dbReference>
<feature type="compositionally biased region" description="Polar residues" evidence="6">
    <location>
        <begin position="662"/>
        <end position="683"/>
    </location>
</feature>